<dbReference type="PATRIC" id="fig|1341156.4.peg.1827"/>
<gene>
    <name evidence="3" type="ORF">RASY3_07065</name>
</gene>
<reference evidence="3 4" key="1">
    <citation type="submission" date="2013-06" db="EMBL/GenBank/DDBJ databases">
        <title>Rumen cellulosomics: divergent fiber-degrading strategies revealed by comparative genome-wide analysis of six Ruminococcal strains.</title>
        <authorList>
            <person name="Dassa B."/>
            <person name="Borovok I."/>
            <person name="Lamed R."/>
            <person name="Flint H."/>
            <person name="Yeoman C.J."/>
            <person name="White B."/>
            <person name="Bayer E.A."/>
        </authorList>
    </citation>
    <scope>NUCLEOTIDE SEQUENCE [LARGE SCALE GENOMIC DNA]</scope>
    <source>
        <strain evidence="3 4">SY3</strain>
    </source>
</reference>
<dbReference type="RefSeq" id="WP_037286400.1">
    <property type="nucleotide sequence ID" value="NZ_JEOB01000002.1"/>
</dbReference>
<keyword evidence="2" id="KW-0812">Transmembrane</keyword>
<keyword evidence="2" id="KW-1133">Transmembrane helix</keyword>
<feature type="transmembrane region" description="Helical" evidence="2">
    <location>
        <begin position="12"/>
        <end position="35"/>
    </location>
</feature>
<proteinExistence type="predicted"/>
<keyword evidence="4" id="KW-1185">Reference proteome</keyword>
<dbReference type="Proteomes" id="UP000021369">
    <property type="component" value="Unassembled WGS sequence"/>
</dbReference>
<dbReference type="OrthoDB" id="1817863at2"/>
<sequence>MRNLLSSRIAALKVAAFVIGVLMIIFSMGDAVRIWKKDFGKIYEKGRTDYAEDELITGKIEYIVGKVATLESSQTVYGIPVKKKLTPYYLCIIPNDKKTGKESYYVLVHATNKDTINKMNALITPTRFVLEHPGEEVTSPHEPVALELKARPVPEEVMDFTKSYMNMGNAKMSDSDIKKTFADYMLEERDFSTDKFMPLFGIIVALIPALMFIVSRKRAKAYKASRTHYVNQGPPVDYNTPPSNAGGEPMKRYSAQAYETHSYPRGYGADSNNTQETIGEMDSIDTSNLKL</sequence>
<organism evidence="3 4">
    <name type="scientific">Ruminococcus albus SY3</name>
    <dbReference type="NCBI Taxonomy" id="1341156"/>
    <lineage>
        <taxon>Bacteria</taxon>
        <taxon>Bacillati</taxon>
        <taxon>Bacillota</taxon>
        <taxon>Clostridia</taxon>
        <taxon>Eubacteriales</taxon>
        <taxon>Oscillospiraceae</taxon>
        <taxon>Ruminococcus</taxon>
    </lineage>
</organism>
<feature type="region of interest" description="Disordered" evidence="1">
    <location>
        <begin position="263"/>
        <end position="291"/>
    </location>
</feature>
<accession>A0A011V2E0</accession>
<evidence type="ECO:0000256" key="2">
    <source>
        <dbReference type="SAM" id="Phobius"/>
    </source>
</evidence>
<evidence type="ECO:0000313" key="4">
    <source>
        <dbReference type="Proteomes" id="UP000021369"/>
    </source>
</evidence>
<feature type="transmembrane region" description="Helical" evidence="2">
    <location>
        <begin position="196"/>
        <end position="214"/>
    </location>
</feature>
<dbReference type="EMBL" id="JEOB01000002">
    <property type="protein sequence ID" value="EXM39602.1"/>
    <property type="molecule type" value="Genomic_DNA"/>
</dbReference>
<evidence type="ECO:0000313" key="3">
    <source>
        <dbReference type="EMBL" id="EXM39602.1"/>
    </source>
</evidence>
<dbReference type="AlphaFoldDB" id="A0A011V2E0"/>
<keyword evidence="2" id="KW-0472">Membrane</keyword>
<protein>
    <submittedName>
        <fullName evidence="3">Uncharacterized protein</fullName>
    </submittedName>
</protein>
<name>A0A011V2E0_RUMAL</name>
<feature type="region of interest" description="Disordered" evidence="1">
    <location>
        <begin position="230"/>
        <end position="250"/>
    </location>
</feature>
<evidence type="ECO:0000256" key="1">
    <source>
        <dbReference type="SAM" id="MobiDB-lite"/>
    </source>
</evidence>
<comment type="caution">
    <text evidence="3">The sequence shown here is derived from an EMBL/GenBank/DDBJ whole genome shotgun (WGS) entry which is preliminary data.</text>
</comment>